<dbReference type="PANTHER" id="PTHR37159:SF1">
    <property type="entry name" value="GH11867P"/>
    <property type="match status" value="1"/>
</dbReference>
<proteinExistence type="predicted"/>
<reference evidence="2" key="1">
    <citation type="submission" date="2021-12" db="EMBL/GenBank/DDBJ databases">
        <authorList>
            <person name="King R."/>
        </authorList>
    </citation>
    <scope>NUCLEOTIDE SEQUENCE</scope>
</reference>
<feature type="region of interest" description="Disordered" evidence="1">
    <location>
        <begin position="1"/>
        <end position="75"/>
    </location>
</feature>
<protein>
    <recommendedName>
        <fullName evidence="4">ER-bound oxygenase mpaB/mpaB'/Rubber oxygenase catalytic domain-containing protein</fullName>
    </recommendedName>
</protein>
<dbReference type="Proteomes" id="UP001152759">
    <property type="component" value="Chromosome 7"/>
</dbReference>
<sequence length="486" mass="54900">MTIKTEAESAFKEPGYASSEEGESLCALRDPRKDADPSKGKNDSGFNSSDDNLSSTSDTNSVSSTDSPSSDRITSPITAHLPEEVLASLPDGAAEFLKLIRDGTKVGLPDSFQVPIEDVPSWFDKKKYQLGRQFGHKYYFGINFAEMVSLYLLFLPDRTLEPLIFTGNSHTPYKAFKRYLSTGLRVKSWIDCDIFDTESVGYKNLRTVRAMHLNASRKLNGCPREEIARRGTMAGEPGREGVWCPSYQGIRKDLAGTCPFAGFDEAFKMELQDAEATRLYFSQTDMSITQFGFVGLVLLYPGKFGAGSATDEELEGFAHLWRCIGYLLGIEDRFNFCQGTLAEIRQRTAYTLDFLIKPRFKDAGPDWEHMSRCMVEGISYYIPGVTFEVSLSYMCWALDIQIPSVSTKLTVVQNFFFGLTKLFFCHTSRIPAVLRFHNYLLRNALQKVQKQPREWHEKLESKKYDYQKTGGRDHFAQIGNELPVLS</sequence>
<dbReference type="EMBL" id="OU963868">
    <property type="protein sequence ID" value="CAH0392908.1"/>
    <property type="molecule type" value="Genomic_DNA"/>
</dbReference>
<dbReference type="AlphaFoldDB" id="A0A9P0F5E1"/>
<accession>A0A9P0F5E1</accession>
<name>A0A9P0F5E1_BEMTA</name>
<evidence type="ECO:0008006" key="4">
    <source>
        <dbReference type="Google" id="ProtNLM"/>
    </source>
</evidence>
<feature type="compositionally biased region" description="Low complexity" evidence="1">
    <location>
        <begin position="48"/>
        <end position="75"/>
    </location>
</feature>
<evidence type="ECO:0000256" key="1">
    <source>
        <dbReference type="SAM" id="MobiDB-lite"/>
    </source>
</evidence>
<dbReference type="KEGG" id="btab:109035328"/>
<keyword evidence="3" id="KW-1185">Reference proteome</keyword>
<evidence type="ECO:0000313" key="2">
    <source>
        <dbReference type="EMBL" id="CAH0392908.1"/>
    </source>
</evidence>
<evidence type="ECO:0000313" key="3">
    <source>
        <dbReference type="Proteomes" id="UP001152759"/>
    </source>
</evidence>
<organism evidence="2 3">
    <name type="scientific">Bemisia tabaci</name>
    <name type="common">Sweetpotato whitefly</name>
    <name type="synonym">Aleurodes tabaci</name>
    <dbReference type="NCBI Taxonomy" id="7038"/>
    <lineage>
        <taxon>Eukaryota</taxon>
        <taxon>Metazoa</taxon>
        <taxon>Ecdysozoa</taxon>
        <taxon>Arthropoda</taxon>
        <taxon>Hexapoda</taxon>
        <taxon>Insecta</taxon>
        <taxon>Pterygota</taxon>
        <taxon>Neoptera</taxon>
        <taxon>Paraneoptera</taxon>
        <taxon>Hemiptera</taxon>
        <taxon>Sternorrhyncha</taxon>
        <taxon>Aleyrodoidea</taxon>
        <taxon>Aleyrodidae</taxon>
        <taxon>Aleyrodinae</taxon>
        <taxon>Bemisia</taxon>
    </lineage>
</organism>
<gene>
    <name evidence="2" type="ORF">BEMITA_LOCUS11368</name>
</gene>
<dbReference type="PANTHER" id="PTHR37159">
    <property type="entry name" value="GH11867P"/>
    <property type="match status" value="1"/>
</dbReference>
<feature type="compositionally biased region" description="Basic and acidic residues" evidence="1">
    <location>
        <begin position="1"/>
        <end position="11"/>
    </location>
</feature>
<feature type="compositionally biased region" description="Basic and acidic residues" evidence="1">
    <location>
        <begin position="29"/>
        <end position="42"/>
    </location>
</feature>